<keyword evidence="2" id="KW-1185">Reference proteome</keyword>
<dbReference type="EMBL" id="NKCL01000722">
    <property type="protein sequence ID" value="RSL53931.1"/>
    <property type="molecule type" value="Genomic_DNA"/>
</dbReference>
<proteinExistence type="predicted"/>
<evidence type="ECO:0000313" key="2">
    <source>
        <dbReference type="Proteomes" id="UP000287972"/>
    </source>
</evidence>
<gene>
    <name evidence="1" type="ORF">CEP51_014803</name>
</gene>
<reference evidence="1 2" key="1">
    <citation type="submission" date="2017-06" db="EMBL/GenBank/DDBJ databases">
        <title>Comparative genomic analysis of Ambrosia Fusariam Clade fungi.</title>
        <authorList>
            <person name="Stajich J.E."/>
            <person name="Carrillo J."/>
            <person name="Kijimoto T."/>
            <person name="Eskalen A."/>
            <person name="O'Donnell K."/>
            <person name="Kasson M."/>
        </authorList>
    </citation>
    <scope>NUCLEOTIDE SEQUENCE [LARGE SCALE GENOMIC DNA]</scope>
    <source>
        <strain evidence="1 2">NRRL62606</strain>
    </source>
</reference>
<accession>A0A428PLK0</accession>
<evidence type="ECO:0000313" key="1">
    <source>
        <dbReference type="EMBL" id="RSL53931.1"/>
    </source>
</evidence>
<protein>
    <submittedName>
        <fullName evidence="1">Uncharacterized protein</fullName>
    </submittedName>
</protein>
<sequence>MEQSGRILTPGYSLFAYEWVAGVHDPVMYQALEDLARDGVLNRDEVYVDKVSLYQNSCETIVPAKRLQIVVPTAPPCEPLQVSIRGPKVNTMADWNTRTGYLLDEGTVLCTTLGIQYISILVAV</sequence>
<organism evidence="1 2">
    <name type="scientific">Fusarium floridanum</name>
    <dbReference type="NCBI Taxonomy" id="1325733"/>
    <lineage>
        <taxon>Eukaryota</taxon>
        <taxon>Fungi</taxon>
        <taxon>Dikarya</taxon>
        <taxon>Ascomycota</taxon>
        <taxon>Pezizomycotina</taxon>
        <taxon>Sordariomycetes</taxon>
        <taxon>Hypocreomycetidae</taxon>
        <taxon>Hypocreales</taxon>
        <taxon>Nectriaceae</taxon>
        <taxon>Fusarium</taxon>
        <taxon>Fusarium solani species complex</taxon>
    </lineage>
</organism>
<dbReference type="AlphaFoldDB" id="A0A428PLK0"/>
<comment type="caution">
    <text evidence="1">The sequence shown here is derived from an EMBL/GenBank/DDBJ whole genome shotgun (WGS) entry which is preliminary data.</text>
</comment>
<name>A0A428PLK0_9HYPO</name>
<dbReference type="Proteomes" id="UP000287972">
    <property type="component" value="Unassembled WGS sequence"/>
</dbReference>